<dbReference type="AlphaFoldDB" id="A0A1Z5IA48"/>
<organism evidence="1 2">
    <name type="scientific">Secundilactobacillus mixtipabuli</name>
    <dbReference type="NCBI Taxonomy" id="1435342"/>
    <lineage>
        <taxon>Bacteria</taxon>
        <taxon>Bacillati</taxon>
        <taxon>Bacillota</taxon>
        <taxon>Bacilli</taxon>
        <taxon>Lactobacillales</taxon>
        <taxon>Lactobacillaceae</taxon>
        <taxon>Secundilactobacillus</taxon>
    </lineage>
</organism>
<protein>
    <recommendedName>
        <fullName evidence="3">VCBS repeat-containing protein</fullName>
    </recommendedName>
</protein>
<evidence type="ECO:0008006" key="3">
    <source>
        <dbReference type="Google" id="ProtNLM"/>
    </source>
</evidence>
<keyword evidence="2" id="KW-1185">Reference proteome</keyword>
<proteinExistence type="predicted"/>
<accession>A0A1Z5IA48</accession>
<sequence>MKFKKVFSDKLIHCYAVLHLQNADHDYLIVASEEDAACYAYNLDNHYEKTTVWENIGGTMTMVQIPNTLDFLATQRFYPGFNASQCIIVREHFNGIGWDKKVVGFFPYVHRFDIVPKGPHTYWFVGCSIANSKKSVDDWSDPGKIWIGEFNDTLNQIQELRALDVKLFKNHGYYRVPKQNFSFITAEEGIFKLNYPSSGSDWVLEKVSDTETSDIAMCDVDNDGKSEFLTIEGFHGPYLSVLNACFEPVIHTEPLTPFGHAIWGGQLEGEPGFIFGYRAGNRDLLWLTLNNSQLKYTLIDKNVGSSNVLTYFKNHESFILSANRESSEIAVYLVSNG</sequence>
<name>A0A1Z5IA48_9LACO</name>
<dbReference type="EMBL" id="BCMF01000002">
    <property type="protein sequence ID" value="GAW98507.1"/>
    <property type="molecule type" value="Genomic_DNA"/>
</dbReference>
<dbReference type="OrthoDB" id="95664at2"/>
<comment type="caution">
    <text evidence="1">The sequence shown here is derived from an EMBL/GenBank/DDBJ whole genome shotgun (WGS) entry which is preliminary data.</text>
</comment>
<dbReference type="Proteomes" id="UP000198374">
    <property type="component" value="Unassembled WGS sequence"/>
</dbReference>
<gene>
    <name evidence="1" type="ORF">IWT30_00452</name>
</gene>
<evidence type="ECO:0000313" key="2">
    <source>
        <dbReference type="Proteomes" id="UP000198374"/>
    </source>
</evidence>
<dbReference type="RefSeq" id="WP_089108324.1">
    <property type="nucleotide sequence ID" value="NZ_BCMF01000002.1"/>
</dbReference>
<reference evidence="1 2" key="1">
    <citation type="submission" date="2015-11" db="EMBL/GenBank/DDBJ databases">
        <title>Draft genome sequences of new species of the genus Lactobacillus isolated from orchardgrass silage.</title>
        <authorList>
            <person name="Tohno M."/>
            <person name="Tanizawa Y."/>
            <person name="Arita M."/>
        </authorList>
    </citation>
    <scope>NUCLEOTIDE SEQUENCE [LARGE SCALE GENOMIC DNA]</scope>
    <source>
        <strain evidence="1 2">IWT30</strain>
    </source>
</reference>
<evidence type="ECO:0000313" key="1">
    <source>
        <dbReference type="EMBL" id="GAW98507.1"/>
    </source>
</evidence>